<dbReference type="EMBL" id="CP061857">
    <property type="protein sequence ID" value="QOD59058.1"/>
    <property type="molecule type" value="Genomic_DNA"/>
</dbReference>
<dbReference type="SUPFAM" id="SSF103473">
    <property type="entry name" value="MFS general substrate transporter"/>
    <property type="match status" value="1"/>
</dbReference>
<dbReference type="PANTHER" id="PTHR12778">
    <property type="entry name" value="SOLUTE CARRIER FAMILY 33 ACETYL-COA TRANSPORTER -RELATED"/>
    <property type="match status" value="1"/>
</dbReference>
<keyword evidence="5" id="KW-0472">Membrane</keyword>
<keyword evidence="4" id="KW-1133">Transmembrane helix</keyword>
<evidence type="ECO:0000313" key="7">
    <source>
        <dbReference type="Proteomes" id="UP000516656"/>
    </source>
</evidence>
<comment type="subcellular location">
    <subcellularLocation>
        <location evidence="1">Membrane</location>
        <topology evidence="1">Multi-pass membrane protein</topology>
    </subcellularLocation>
</comment>
<dbReference type="Pfam" id="PF07690">
    <property type="entry name" value="MFS_1"/>
    <property type="match status" value="1"/>
</dbReference>
<dbReference type="AlphaFoldDB" id="A0A5F0YLQ3"/>
<evidence type="ECO:0000256" key="3">
    <source>
        <dbReference type="ARBA" id="ARBA00022692"/>
    </source>
</evidence>
<geneLocation type="plasmid" evidence="6 7">
    <name>pPHDP70</name>
</geneLocation>
<reference evidence="6 7" key="1">
    <citation type="submission" date="2020-09" db="EMBL/GenBank/DDBJ databases">
        <title>Complete, closed and curated genome sequences of Photobacterium damselae subsp. piscicida isolates from Australia indicate localised evolution and additional plasmid-borne pathogenicity mechanisms.</title>
        <authorList>
            <person name="Baseggio L."/>
            <person name="Silayeva O."/>
            <person name="Buller N."/>
            <person name="Landos M."/>
            <person name="Engelstaedter J."/>
            <person name="Barnes A.C."/>
        </authorList>
    </citation>
    <scope>NUCLEOTIDE SEQUENCE [LARGE SCALE GENOMIC DNA]</scope>
    <source>
        <strain evidence="6 7">AS-16-0540-1</strain>
        <plasmid evidence="6 7">pPHDP70</plasmid>
    </source>
</reference>
<sequence>MNTSQTTLGVKPLLAILAGVYTIQSLIGMFTLQGLPAVLRSEGISTSQIGFFYLAMLPWAFKFLWAPYIEARRKRNGFTSHGRLIGLAQLAILLILAGLALSSAITQPTLLFAGVFSLALLSTVADISTDGLAVDQLPKRSRHLGNTMQVGGAYIGALFGGGLFIYLMGAYQWQTALFVLMALIVLMTLPTGILLKKNLSSAEISSEHRPSLRRAWNSPSVRFGLLMVVLCQIGTRGVQSMLMPYLIDQGLQLTDLGLLAAGGGAITGLFGVLVSAVLMKRLSPRTMLLACLGLEAVIFSGFYLDTLALFSGTIGLQILFVLSSVIAAAKFVALYTLMMGWAYGTQAGVDFTLFQSTDMAVAIVMALISGSIIATLGYSVHYAIAIIASVTAFGLGLLRISIPRSSPQPNVI</sequence>
<dbReference type="GO" id="GO:0022857">
    <property type="term" value="F:transmembrane transporter activity"/>
    <property type="evidence" value="ECO:0007669"/>
    <property type="project" value="InterPro"/>
</dbReference>
<name>A0A5F0YLQ3_PHODP</name>
<dbReference type="InterPro" id="IPR011701">
    <property type="entry name" value="MFS"/>
</dbReference>
<dbReference type="Gene3D" id="1.20.1250.20">
    <property type="entry name" value="MFS general substrate transporter like domains"/>
    <property type="match status" value="2"/>
</dbReference>
<dbReference type="Proteomes" id="UP000516656">
    <property type="component" value="Plasmid pPHDP70"/>
</dbReference>
<dbReference type="GO" id="GO:0016020">
    <property type="term" value="C:membrane"/>
    <property type="evidence" value="ECO:0007669"/>
    <property type="project" value="UniProtKB-SubCell"/>
</dbReference>
<evidence type="ECO:0000256" key="4">
    <source>
        <dbReference type="ARBA" id="ARBA00022989"/>
    </source>
</evidence>
<dbReference type="InterPro" id="IPR004752">
    <property type="entry name" value="AmpG_permease/AT-1"/>
</dbReference>
<dbReference type="PANTHER" id="PTHR12778:SF10">
    <property type="entry name" value="MAJOR FACILITATOR SUPERFAMILY DOMAIN-CONTAINING PROTEIN 3"/>
    <property type="match status" value="1"/>
</dbReference>
<evidence type="ECO:0000256" key="2">
    <source>
        <dbReference type="ARBA" id="ARBA00022448"/>
    </source>
</evidence>
<protein>
    <submittedName>
        <fullName evidence="6">MFS transporter</fullName>
    </submittedName>
</protein>
<proteinExistence type="predicted"/>
<evidence type="ECO:0000313" key="6">
    <source>
        <dbReference type="EMBL" id="QOD59058.1"/>
    </source>
</evidence>
<gene>
    <name evidence="6" type="ORF">IC627_22515</name>
</gene>
<evidence type="ECO:0000256" key="5">
    <source>
        <dbReference type="ARBA" id="ARBA00023136"/>
    </source>
</evidence>
<accession>A0A5F0YLQ3</accession>
<keyword evidence="3" id="KW-0812">Transmembrane</keyword>
<evidence type="ECO:0000256" key="1">
    <source>
        <dbReference type="ARBA" id="ARBA00004141"/>
    </source>
</evidence>
<organism evidence="6 7">
    <name type="scientific">Photobacterium damsela subsp. piscicida</name>
    <name type="common">Pasteurella piscicida</name>
    <dbReference type="NCBI Taxonomy" id="38294"/>
    <lineage>
        <taxon>Bacteria</taxon>
        <taxon>Pseudomonadati</taxon>
        <taxon>Pseudomonadota</taxon>
        <taxon>Gammaproteobacteria</taxon>
        <taxon>Vibrionales</taxon>
        <taxon>Vibrionaceae</taxon>
        <taxon>Photobacterium</taxon>
    </lineage>
</organism>
<keyword evidence="2" id="KW-0813">Transport</keyword>
<dbReference type="RefSeq" id="WP_135300373.1">
    <property type="nucleotide sequence ID" value="NZ_CP061864.1"/>
</dbReference>
<dbReference type="InterPro" id="IPR036259">
    <property type="entry name" value="MFS_trans_sf"/>
</dbReference>
<keyword evidence="6" id="KW-0614">Plasmid</keyword>